<keyword evidence="3" id="KW-1185">Reference proteome</keyword>
<name>A0A5B7K6V6_PORTR</name>
<evidence type="ECO:0000256" key="1">
    <source>
        <dbReference type="SAM" id="MobiDB-lite"/>
    </source>
</evidence>
<gene>
    <name evidence="2" type="ORF">E2C01_100404</name>
</gene>
<organism evidence="2 3">
    <name type="scientific">Portunus trituberculatus</name>
    <name type="common">Swimming crab</name>
    <name type="synonym">Neptunus trituberculatus</name>
    <dbReference type="NCBI Taxonomy" id="210409"/>
    <lineage>
        <taxon>Eukaryota</taxon>
        <taxon>Metazoa</taxon>
        <taxon>Ecdysozoa</taxon>
        <taxon>Arthropoda</taxon>
        <taxon>Crustacea</taxon>
        <taxon>Multicrustacea</taxon>
        <taxon>Malacostraca</taxon>
        <taxon>Eumalacostraca</taxon>
        <taxon>Eucarida</taxon>
        <taxon>Decapoda</taxon>
        <taxon>Pleocyemata</taxon>
        <taxon>Brachyura</taxon>
        <taxon>Eubrachyura</taxon>
        <taxon>Portunoidea</taxon>
        <taxon>Portunidae</taxon>
        <taxon>Portuninae</taxon>
        <taxon>Portunus</taxon>
    </lineage>
</organism>
<evidence type="ECO:0000313" key="3">
    <source>
        <dbReference type="Proteomes" id="UP000324222"/>
    </source>
</evidence>
<dbReference type="AlphaFoldDB" id="A0A5B7K6V6"/>
<reference evidence="2 3" key="1">
    <citation type="submission" date="2019-05" db="EMBL/GenBank/DDBJ databases">
        <title>Another draft genome of Portunus trituberculatus and its Hox gene families provides insights of decapod evolution.</title>
        <authorList>
            <person name="Jeong J.-H."/>
            <person name="Song I."/>
            <person name="Kim S."/>
            <person name="Choi T."/>
            <person name="Kim D."/>
            <person name="Ryu S."/>
            <person name="Kim W."/>
        </authorList>
    </citation>
    <scope>NUCLEOTIDE SEQUENCE [LARGE SCALE GENOMIC DNA]</scope>
    <source>
        <tissue evidence="2">Muscle</tissue>
    </source>
</reference>
<accession>A0A5B7K6V6</accession>
<dbReference type="Proteomes" id="UP000324222">
    <property type="component" value="Unassembled WGS sequence"/>
</dbReference>
<feature type="region of interest" description="Disordered" evidence="1">
    <location>
        <begin position="71"/>
        <end position="106"/>
    </location>
</feature>
<sequence>MKWCAESECEAASGGDAECWRVKHLCWSSTCSDTPTTTSALERVMWRTVPAGGCLCPAVNVSLRREGRMLEGGRGGREAGREDGAPVKAERVTQRRSAWGRGSSRPRTSLSRLLALAREGSTGGRLLSTRSLPSHPAHPTPLASRAWAARWWVAVVAWDSRCYVHYEYIKH</sequence>
<evidence type="ECO:0000313" key="2">
    <source>
        <dbReference type="EMBL" id="MPD04701.1"/>
    </source>
</evidence>
<dbReference type="EMBL" id="VSRR010142318">
    <property type="protein sequence ID" value="MPD04701.1"/>
    <property type="molecule type" value="Genomic_DNA"/>
</dbReference>
<protein>
    <submittedName>
        <fullName evidence="2">Uncharacterized protein</fullName>
    </submittedName>
</protein>
<comment type="caution">
    <text evidence="2">The sequence shown here is derived from an EMBL/GenBank/DDBJ whole genome shotgun (WGS) entry which is preliminary data.</text>
</comment>
<feature type="compositionally biased region" description="Basic and acidic residues" evidence="1">
    <location>
        <begin position="71"/>
        <end position="93"/>
    </location>
</feature>
<proteinExistence type="predicted"/>